<evidence type="ECO:0000313" key="1">
    <source>
        <dbReference type="EMBL" id="KXV78878.1"/>
    </source>
</evidence>
<reference evidence="1 2" key="1">
    <citation type="submission" date="2015-06" db="EMBL/GenBank/DDBJ databases">
        <title>Improved classification and identification of acetic acid bacteria using matrix-assisted laser desorption/ionization time-of-flight mass spectrometry; Gluconobacter nephelii and Gluconobacter uchimurae are later heterotypic synonyms of Gluconobacter japonicus and Gluconobacter oxydans, respectively.</title>
        <authorList>
            <person name="Li L."/>
            <person name="Cleenwerck I."/>
            <person name="De Vuyst L."/>
            <person name="Vandamme P."/>
        </authorList>
    </citation>
    <scope>NUCLEOTIDE SEQUENCE [LARGE SCALE GENOMIC DNA]</scope>
    <source>
        <strain evidence="1 2">LMG 1604</strain>
    </source>
</reference>
<dbReference type="EMBL" id="LHZZ01000403">
    <property type="protein sequence ID" value="KXV78878.1"/>
    <property type="molecule type" value="Genomic_DNA"/>
</dbReference>
<accession>A0A149VFA9</accession>
<comment type="caution">
    <text evidence="1">The sequence shown here is derived from an EMBL/GenBank/DDBJ whole genome shotgun (WGS) entry which is preliminary data.</text>
</comment>
<name>A0A149VFA9_9PROT</name>
<protein>
    <submittedName>
        <fullName evidence="1">Uncharacterized protein</fullName>
    </submittedName>
</protein>
<gene>
    <name evidence="1" type="ORF">AD953_03805</name>
</gene>
<dbReference type="AlphaFoldDB" id="A0A149VFA9"/>
<organism evidence="1 2">
    <name type="scientific">Acetobacter malorum</name>
    <dbReference type="NCBI Taxonomy" id="178901"/>
    <lineage>
        <taxon>Bacteria</taxon>
        <taxon>Pseudomonadati</taxon>
        <taxon>Pseudomonadota</taxon>
        <taxon>Alphaproteobacteria</taxon>
        <taxon>Acetobacterales</taxon>
        <taxon>Acetobacteraceae</taxon>
        <taxon>Acetobacter</taxon>
    </lineage>
</organism>
<sequence>MGTTSVRWIKLRDTVLTDAVGIDLRAFPPPESSASRPSCRFVEQDAKRLDKGRFSRISFAIESDIEMMPFEAAGSLIQCTSELYASLFELFSECDNCRNTRFH</sequence>
<proteinExistence type="predicted"/>
<dbReference type="Proteomes" id="UP000075538">
    <property type="component" value="Unassembled WGS sequence"/>
</dbReference>
<evidence type="ECO:0000313" key="2">
    <source>
        <dbReference type="Proteomes" id="UP000075538"/>
    </source>
</evidence>